<accession>A0AAE2CIW6</accession>
<name>A0AAE2CIW6_9LAMI</name>
<organism evidence="2 3">
    <name type="scientific">Sesamum alatum</name>
    <dbReference type="NCBI Taxonomy" id="300844"/>
    <lineage>
        <taxon>Eukaryota</taxon>
        <taxon>Viridiplantae</taxon>
        <taxon>Streptophyta</taxon>
        <taxon>Embryophyta</taxon>
        <taxon>Tracheophyta</taxon>
        <taxon>Spermatophyta</taxon>
        <taxon>Magnoliopsida</taxon>
        <taxon>eudicotyledons</taxon>
        <taxon>Gunneridae</taxon>
        <taxon>Pentapetalae</taxon>
        <taxon>asterids</taxon>
        <taxon>lamiids</taxon>
        <taxon>Lamiales</taxon>
        <taxon>Pedaliaceae</taxon>
        <taxon>Sesamum</taxon>
    </lineage>
</organism>
<reference evidence="2" key="1">
    <citation type="submission" date="2020-06" db="EMBL/GenBank/DDBJ databases">
        <authorList>
            <person name="Li T."/>
            <person name="Hu X."/>
            <person name="Zhang T."/>
            <person name="Song X."/>
            <person name="Zhang H."/>
            <person name="Dai N."/>
            <person name="Sheng W."/>
            <person name="Hou X."/>
            <person name="Wei L."/>
        </authorList>
    </citation>
    <scope>NUCLEOTIDE SEQUENCE</scope>
    <source>
        <strain evidence="2">3651</strain>
        <tissue evidence="2">Leaf</tissue>
    </source>
</reference>
<gene>
    <name evidence="2" type="ORF">Salat_1946300</name>
</gene>
<evidence type="ECO:0000256" key="1">
    <source>
        <dbReference type="SAM" id="MobiDB-lite"/>
    </source>
</evidence>
<sequence length="221" mass="23073">MLDWGLSNVVVGPLRHGDLVGGQEDDGGDARSGAVGGQSGGGVAYGGAADADEWAVHLVQSIDLANQNSHPQILETAGMANPPVFDPQIIHPEDFLAESLGPEEIGVTFEHADDVIIVDFGQDPFFLGPDAGAVKPFGGADAGIEQGLLVIAIVLFECFHVVLDVEEAAVTAVVHDVVEGVGFRGGGIGGDGVERDILGREAYTERRRRWRQDVAEAGKLG</sequence>
<evidence type="ECO:0000313" key="3">
    <source>
        <dbReference type="Proteomes" id="UP001293254"/>
    </source>
</evidence>
<keyword evidence="3" id="KW-1185">Reference proteome</keyword>
<dbReference type="AlphaFoldDB" id="A0AAE2CIW6"/>
<dbReference type="Proteomes" id="UP001293254">
    <property type="component" value="Unassembled WGS sequence"/>
</dbReference>
<protein>
    <submittedName>
        <fullName evidence="2">Uncharacterized protein</fullName>
    </submittedName>
</protein>
<reference evidence="2" key="2">
    <citation type="journal article" date="2024" name="Plant">
        <title>Genomic evolution and insights into agronomic trait innovations of Sesamum species.</title>
        <authorList>
            <person name="Miao H."/>
            <person name="Wang L."/>
            <person name="Qu L."/>
            <person name="Liu H."/>
            <person name="Sun Y."/>
            <person name="Le M."/>
            <person name="Wang Q."/>
            <person name="Wei S."/>
            <person name="Zheng Y."/>
            <person name="Lin W."/>
            <person name="Duan Y."/>
            <person name="Cao H."/>
            <person name="Xiong S."/>
            <person name="Wang X."/>
            <person name="Wei L."/>
            <person name="Li C."/>
            <person name="Ma Q."/>
            <person name="Ju M."/>
            <person name="Zhao R."/>
            <person name="Li G."/>
            <person name="Mu C."/>
            <person name="Tian Q."/>
            <person name="Mei H."/>
            <person name="Zhang T."/>
            <person name="Gao T."/>
            <person name="Zhang H."/>
        </authorList>
    </citation>
    <scope>NUCLEOTIDE SEQUENCE</scope>
    <source>
        <strain evidence="2">3651</strain>
    </source>
</reference>
<feature type="region of interest" description="Disordered" evidence="1">
    <location>
        <begin position="17"/>
        <end position="39"/>
    </location>
</feature>
<proteinExistence type="predicted"/>
<dbReference type="EMBL" id="JACGWO010000007">
    <property type="protein sequence ID" value="KAK4423634.1"/>
    <property type="molecule type" value="Genomic_DNA"/>
</dbReference>
<comment type="caution">
    <text evidence="2">The sequence shown here is derived from an EMBL/GenBank/DDBJ whole genome shotgun (WGS) entry which is preliminary data.</text>
</comment>
<evidence type="ECO:0000313" key="2">
    <source>
        <dbReference type="EMBL" id="KAK4423634.1"/>
    </source>
</evidence>